<evidence type="ECO:0008006" key="3">
    <source>
        <dbReference type="Google" id="ProtNLM"/>
    </source>
</evidence>
<evidence type="ECO:0000313" key="2">
    <source>
        <dbReference type="Proteomes" id="UP001500979"/>
    </source>
</evidence>
<organism evidence="1 2">
    <name type="scientific">Saccharopolyspora taberi</name>
    <dbReference type="NCBI Taxonomy" id="60895"/>
    <lineage>
        <taxon>Bacteria</taxon>
        <taxon>Bacillati</taxon>
        <taxon>Actinomycetota</taxon>
        <taxon>Actinomycetes</taxon>
        <taxon>Pseudonocardiales</taxon>
        <taxon>Pseudonocardiaceae</taxon>
        <taxon>Saccharopolyspora</taxon>
    </lineage>
</organism>
<dbReference type="Proteomes" id="UP001500979">
    <property type="component" value="Unassembled WGS sequence"/>
</dbReference>
<dbReference type="RefSeq" id="WP_344677563.1">
    <property type="nucleotide sequence ID" value="NZ_BAAAUX010000002.1"/>
</dbReference>
<dbReference type="EMBL" id="BAAAUX010000002">
    <property type="protein sequence ID" value="GAA2775053.1"/>
    <property type="molecule type" value="Genomic_DNA"/>
</dbReference>
<dbReference type="InterPro" id="IPR029058">
    <property type="entry name" value="AB_hydrolase_fold"/>
</dbReference>
<accession>A0ABN3V298</accession>
<gene>
    <name evidence="1" type="ORF">GCM10010470_03880</name>
</gene>
<sequence length="244" mass="26354">MNDVASWNEPDGLYPRGTFVLAVGRGESPAVYERLGLRLSADAYRVRVVSDATAAPDAVTTRLKELFADETDPAPRVLAGSDTGALLALRLAAQRTITPHALVLAGLPGDVQAPHFPSWEEELAARTSCPTHQRRLTENGGGTLQSAVPPQWHDAPDISGVTVPVLGLHGSDDVISPRSRIRHQYARLPHSRLVSVEGGKHDVLNDAGHRSVAAEIVLFLEELRRRGRVTRNVDISVERGIARG</sequence>
<keyword evidence="2" id="KW-1185">Reference proteome</keyword>
<dbReference type="SUPFAM" id="SSF53474">
    <property type="entry name" value="alpha/beta-Hydrolases"/>
    <property type="match status" value="1"/>
</dbReference>
<reference evidence="1 2" key="1">
    <citation type="journal article" date="2019" name="Int. J. Syst. Evol. Microbiol.">
        <title>The Global Catalogue of Microorganisms (GCM) 10K type strain sequencing project: providing services to taxonomists for standard genome sequencing and annotation.</title>
        <authorList>
            <consortium name="The Broad Institute Genomics Platform"/>
            <consortium name="The Broad Institute Genome Sequencing Center for Infectious Disease"/>
            <person name="Wu L."/>
            <person name="Ma J."/>
        </authorList>
    </citation>
    <scope>NUCLEOTIDE SEQUENCE [LARGE SCALE GENOMIC DNA]</scope>
    <source>
        <strain evidence="1 2">JCM 9383</strain>
    </source>
</reference>
<evidence type="ECO:0000313" key="1">
    <source>
        <dbReference type="EMBL" id="GAA2775053.1"/>
    </source>
</evidence>
<protein>
    <recommendedName>
        <fullName evidence="3">Lysophospholipase</fullName>
    </recommendedName>
</protein>
<name>A0ABN3V298_9PSEU</name>
<dbReference type="Gene3D" id="3.40.50.1820">
    <property type="entry name" value="alpha/beta hydrolase"/>
    <property type="match status" value="1"/>
</dbReference>
<proteinExistence type="predicted"/>
<comment type="caution">
    <text evidence="1">The sequence shown here is derived from an EMBL/GenBank/DDBJ whole genome shotgun (WGS) entry which is preliminary data.</text>
</comment>